<evidence type="ECO:0000313" key="2">
    <source>
        <dbReference type="EMBL" id="SNV77906.1"/>
    </source>
</evidence>
<dbReference type="OrthoDB" id="4426935at2"/>
<proteinExistence type="predicted"/>
<sequence length="208" mass="21946">MPSARELTRMMKDIQELVPAVVAAIVAIATALGVLIPSLEDGSSSNALGGTADTNNSRPTDSKGGFSKPEATVSNYLVDQKKFDPRALKSNVSVTVDGKDYAKSLISTDNNAHLSNQQFIVPAGYESLNFTAAWSDTVPNSGGVGIVTVTLDGGERGKVYVKQGESKPQKIDVRGGGRVHIYFKAVNNLNENKRAEANGLAALSPVLK</sequence>
<reference evidence="2 3" key="1">
    <citation type="submission" date="2017-06" db="EMBL/GenBank/DDBJ databases">
        <authorList>
            <consortium name="Pathogen Informatics"/>
        </authorList>
    </citation>
    <scope>NUCLEOTIDE SEQUENCE [LARGE SCALE GENOMIC DNA]</scope>
    <source>
        <strain evidence="2 3">NCTC13015</strain>
    </source>
</reference>
<dbReference type="AlphaFoldDB" id="A0A240A4U0"/>
<accession>A0A240A4U0</accession>
<evidence type="ECO:0000256" key="1">
    <source>
        <dbReference type="SAM" id="MobiDB-lite"/>
    </source>
</evidence>
<protein>
    <submittedName>
        <fullName evidence="2">Uncharacterized protein</fullName>
    </submittedName>
</protein>
<dbReference type="RefSeq" id="WP_144311831.1">
    <property type="nucleotide sequence ID" value="NZ_CP009211.1"/>
</dbReference>
<name>A0A240A4U0_9CORY</name>
<dbReference type="EMBL" id="LT906467">
    <property type="protein sequence ID" value="SNV77906.1"/>
    <property type="molecule type" value="Genomic_DNA"/>
</dbReference>
<gene>
    <name evidence="2" type="ORF">SAMEA4535761_01797</name>
</gene>
<dbReference type="Proteomes" id="UP000215374">
    <property type="component" value="Chromosome 1"/>
</dbReference>
<organism evidence="2 3">
    <name type="scientific">Corynebacterium imitans</name>
    <dbReference type="NCBI Taxonomy" id="156978"/>
    <lineage>
        <taxon>Bacteria</taxon>
        <taxon>Bacillati</taxon>
        <taxon>Actinomycetota</taxon>
        <taxon>Actinomycetes</taxon>
        <taxon>Mycobacteriales</taxon>
        <taxon>Corynebacteriaceae</taxon>
        <taxon>Corynebacterium</taxon>
    </lineage>
</organism>
<feature type="region of interest" description="Disordered" evidence="1">
    <location>
        <begin position="46"/>
        <end position="69"/>
    </location>
</feature>
<evidence type="ECO:0000313" key="3">
    <source>
        <dbReference type="Proteomes" id="UP000215374"/>
    </source>
</evidence>
<feature type="compositionally biased region" description="Polar residues" evidence="1">
    <location>
        <begin position="46"/>
        <end position="59"/>
    </location>
</feature>